<dbReference type="PANTHER" id="PTHR43671:SF98">
    <property type="entry name" value="SERINE_THREONINE-PROTEIN KINASE NEK11"/>
    <property type="match status" value="1"/>
</dbReference>
<keyword evidence="2" id="KW-0723">Serine/threonine-protein kinase</keyword>
<dbReference type="GO" id="GO:0004674">
    <property type="term" value="F:protein serine/threonine kinase activity"/>
    <property type="evidence" value="ECO:0007669"/>
    <property type="project" value="UniProtKB-KW"/>
</dbReference>
<evidence type="ECO:0000256" key="3">
    <source>
        <dbReference type="ARBA" id="ARBA00022679"/>
    </source>
</evidence>
<dbReference type="SMART" id="SM00220">
    <property type="entry name" value="S_TKc"/>
    <property type="match status" value="1"/>
</dbReference>
<evidence type="ECO:0000256" key="7">
    <source>
        <dbReference type="ARBA" id="ARBA00047899"/>
    </source>
</evidence>
<keyword evidence="4" id="KW-0547">Nucleotide-binding</keyword>
<evidence type="ECO:0000256" key="1">
    <source>
        <dbReference type="ARBA" id="ARBA00012513"/>
    </source>
</evidence>
<reference evidence="11" key="1">
    <citation type="submission" date="2017-03" db="EMBL/GenBank/DDBJ databases">
        <authorList>
            <person name="Sharma R."/>
            <person name="Thines M."/>
        </authorList>
    </citation>
    <scope>NUCLEOTIDE SEQUENCE [LARGE SCALE GENOMIC DNA]</scope>
</reference>
<evidence type="ECO:0000256" key="2">
    <source>
        <dbReference type="ARBA" id="ARBA00022527"/>
    </source>
</evidence>
<dbReference type="InterPro" id="IPR008271">
    <property type="entry name" value="Ser/Thr_kinase_AS"/>
</dbReference>
<name>A0A1W5CUW2_9LECA</name>
<dbReference type="GO" id="GO:0005634">
    <property type="term" value="C:nucleus"/>
    <property type="evidence" value="ECO:0007669"/>
    <property type="project" value="TreeGrafter"/>
</dbReference>
<evidence type="ECO:0000313" key="11">
    <source>
        <dbReference type="Proteomes" id="UP000192927"/>
    </source>
</evidence>
<dbReference type="PANTHER" id="PTHR43671">
    <property type="entry name" value="SERINE/THREONINE-PROTEIN KINASE NEK"/>
    <property type="match status" value="1"/>
</dbReference>
<feature type="domain" description="Protein kinase" evidence="9">
    <location>
        <begin position="25"/>
        <end position="308"/>
    </location>
</feature>
<evidence type="ECO:0000256" key="8">
    <source>
        <dbReference type="ARBA" id="ARBA00048679"/>
    </source>
</evidence>
<keyword evidence="5 10" id="KW-0418">Kinase</keyword>
<dbReference type="Gene3D" id="1.10.510.10">
    <property type="entry name" value="Transferase(Phosphotransferase) domain 1"/>
    <property type="match status" value="1"/>
</dbReference>
<sequence>MPFGRPPPSLVPLGNSFRPLPGQNPNAMGDQGCFNAGVVIVQRRQDRLKCIEKRLKAEQILNGKARLEIKVLRGLKHHNICQYIDAFLDENPRHPRASLYMEYCELGTLDDVLERYFEMRQRVPEGAVWSIFKQLTRALGYCQLGIHDVLRREQRPQPGWVGVVHRDVKPDNIFLSRGSHRPFPRVVLGDFGCAIRADIRGFEGMEYHNIDPYWDPPETPSFGYYRDMWGLGAVIQALCRLDGPAGSRYGPFEGESRFQGAGRYYSPQLNRALDIVLNTEADNRMDLARFGPYLWRLWDEAGRPHPTLAPWALSSRR</sequence>
<dbReference type="InterPro" id="IPR000719">
    <property type="entry name" value="Prot_kinase_dom"/>
</dbReference>
<evidence type="ECO:0000259" key="9">
    <source>
        <dbReference type="PROSITE" id="PS50011"/>
    </source>
</evidence>
<protein>
    <recommendedName>
        <fullName evidence="1">non-specific serine/threonine protein kinase</fullName>
        <ecNumber evidence="1">2.7.11.1</ecNumber>
    </recommendedName>
</protein>
<dbReference type="EMBL" id="FWEW01000347">
    <property type="protein sequence ID" value="SLM34582.1"/>
    <property type="molecule type" value="Genomic_DNA"/>
</dbReference>
<dbReference type="SUPFAM" id="SSF56112">
    <property type="entry name" value="Protein kinase-like (PK-like)"/>
    <property type="match status" value="1"/>
</dbReference>
<keyword evidence="6" id="KW-0067">ATP-binding</keyword>
<dbReference type="EC" id="2.7.11.1" evidence="1"/>
<dbReference type="InterPro" id="IPR011009">
    <property type="entry name" value="Kinase-like_dom_sf"/>
</dbReference>
<comment type="catalytic activity">
    <reaction evidence="8">
        <text>L-seryl-[protein] + ATP = O-phospho-L-seryl-[protein] + ADP + H(+)</text>
        <dbReference type="Rhea" id="RHEA:17989"/>
        <dbReference type="Rhea" id="RHEA-COMP:9863"/>
        <dbReference type="Rhea" id="RHEA-COMP:11604"/>
        <dbReference type="ChEBI" id="CHEBI:15378"/>
        <dbReference type="ChEBI" id="CHEBI:29999"/>
        <dbReference type="ChEBI" id="CHEBI:30616"/>
        <dbReference type="ChEBI" id="CHEBI:83421"/>
        <dbReference type="ChEBI" id="CHEBI:456216"/>
        <dbReference type="EC" id="2.7.11.1"/>
    </reaction>
</comment>
<organism evidence="10 11">
    <name type="scientific">Lasallia pustulata</name>
    <dbReference type="NCBI Taxonomy" id="136370"/>
    <lineage>
        <taxon>Eukaryota</taxon>
        <taxon>Fungi</taxon>
        <taxon>Dikarya</taxon>
        <taxon>Ascomycota</taxon>
        <taxon>Pezizomycotina</taxon>
        <taxon>Lecanoromycetes</taxon>
        <taxon>OSLEUM clade</taxon>
        <taxon>Umbilicariomycetidae</taxon>
        <taxon>Umbilicariales</taxon>
        <taxon>Umbilicariaceae</taxon>
        <taxon>Lasallia</taxon>
    </lineage>
</organism>
<dbReference type="Proteomes" id="UP000192927">
    <property type="component" value="Unassembled WGS sequence"/>
</dbReference>
<dbReference type="AlphaFoldDB" id="A0A1W5CUW2"/>
<comment type="catalytic activity">
    <reaction evidence="7">
        <text>L-threonyl-[protein] + ATP = O-phospho-L-threonyl-[protein] + ADP + H(+)</text>
        <dbReference type="Rhea" id="RHEA:46608"/>
        <dbReference type="Rhea" id="RHEA-COMP:11060"/>
        <dbReference type="Rhea" id="RHEA-COMP:11605"/>
        <dbReference type="ChEBI" id="CHEBI:15378"/>
        <dbReference type="ChEBI" id="CHEBI:30013"/>
        <dbReference type="ChEBI" id="CHEBI:30616"/>
        <dbReference type="ChEBI" id="CHEBI:61977"/>
        <dbReference type="ChEBI" id="CHEBI:456216"/>
        <dbReference type="EC" id="2.7.11.1"/>
    </reaction>
</comment>
<evidence type="ECO:0000256" key="6">
    <source>
        <dbReference type="ARBA" id="ARBA00022840"/>
    </source>
</evidence>
<accession>A0A1W5CUW2</accession>
<evidence type="ECO:0000256" key="4">
    <source>
        <dbReference type="ARBA" id="ARBA00022741"/>
    </source>
</evidence>
<dbReference type="GO" id="GO:0005524">
    <property type="term" value="F:ATP binding"/>
    <property type="evidence" value="ECO:0007669"/>
    <property type="project" value="UniProtKB-KW"/>
</dbReference>
<dbReference type="PROSITE" id="PS00108">
    <property type="entry name" value="PROTEIN_KINASE_ST"/>
    <property type="match status" value="1"/>
</dbReference>
<keyword evidence="11" id="KW-1185">Reference proteome</keyword>
<dbReference type="Pfam" id="PF00069">
    <property type="entry name" value="Pkinase"/>
    <property type="match status" value="1"/>
</dbReference>
<proteinExistence type="predicted"/>
<dbReference type="PROSITE" id="PS50011">
    <property type="entry name" value="PROTEIN_KINASE_DOM"/>
    <property type="match status" value="1"/>
</dbReference>
<evidence type="ECO:0000256" key="5">
    <source>
        <dbReference type="ARBA" id="ARBA00022777"/>
    </source>
</evidence>
<evidence type="ECO:0000313" key="10">
    <source>
        <dbReference type="EMBL" id="SLM34582.1"/>
    </source>
</evidence>
<dbReference type="InterPro" id="IPR050660">
    <property type="entry name" value="NEK_Ser/Thr_kinase"/>
</dbReference>
<keyword evidence="3" id="KW-0808">Transferase</keyword>